<dbReference type="SUPFAM" id="SSF100950">
    <property type="entry name" value="NagB/RpiA/CoA transferase-like"/>
    <property type="match status" value="1"/>
</dbReference>
<keyword evidence="7" id="KW-0378">Hydrolase</keyword>
<evidence type="ECO:0000256" key="1">
    <source>
        <dbReference type="ARBA" id="ARBA00000832"/>
    </source>
</evidence>
<dbReference type="STRING" id="1576369.SAMN05421753_11468"/>
<dbReference type="OrthoDB" id="9810967at2"/>
<evidence type="ECO:0000256" key="5">
    <source>
        <dbReference type="ARBA" id="ARBA00013198"/>
    </source>
</evidence>
<evidence type="ECO:0000256" key="6">
    <source>
        <dbReference type="ARBA" id="ARBA00020337"/>
    </source>
</evidence>
<accession>A0A1I3MPF9</accession>
<dbReference type="InterPro" id="IPR039104">
    <property type="entry name" value="6PGL"/>
</dbReference>
<gene>
    <name evidence="7" type="primary">pgl</name>
    <name evidence="9" type="ORF">SAMN05421753_11468</name>
</gene>
<evidence type="ECO:0000256" key="4">
    <source>
        <dbReference type="ARBA" id="ARBA00010662"/>
    </source>
</evidence>
<dbReference type="Proteomes" id="UP000199518">
    <property type="component" value="Unassembled WGS sequence"/>
</dbReference>
<organism evidence="9 10">
    <name type="scientific">Planctomicrobium piriforme</name>
    <dbReference type="NCBI Taxonomy" id="1576369"/>
    <lineage>
        <taxon>Bacteria</taxon>
        <taxon>Pseudomonadati</taxon>
        <taxon>Planctomycetota</taxon>
        <taxon>Planctomycetia</taxon>
        <taxon>Planctomycetales</taxon>
        <taxon>Planctomycetaceae</taxon>
        <taxon>Planctomicrobium</taxon>
    </lineage>
</organism>
<dbReference type="PANTHER" id="PTHR11054:SF0">
    <property type="entry name" value="6-PHOSPHOGLUCONOLACTONASE"/>
    <property type="match status" value="1"/>
</dbReference>
<evidence type="ECO:0000256" key="7">
    <source>
        <dbReference type="RuleBase" id="RU365095"/>
    </source>
</evidence>
<evidence type="ECO:0000313" key="10">
    <source>
        <dbReference type="Proteomes" id="UP000199518"/>
    </source>
</evidence>
<dbReference type="NCBIfam" id="TIGR01198">
    <property type="entry name" value="pgl"/>
    <property type="match status" value="1"/>
</dbReference>
<evidence type="ECO:0000313" key="9">
    <source>
        <dbReference type="EMBL" id="SFI98867.1"/>
    </source>
</evidence>
<feature type="domain" description="Glucosamine/galactosamine-6-phosphate isomerase" evidence="8">
    <location>
        <begin position="7"/>
        <end position="215"/>
    </location>
</feature>
<evidence type="ECO:0000256" key="2">
    <source>
        <dbReference type="ARBA" id="ARBA00002681"/>
    </source>
</evidence>
<comment type="similarity">
    <text evidence="4 7">Belongs to the glucosamine/galactosamine-6-phosphate isomerase family. 6-phosphogluconolactonase subfamily.</text>
</comment>
<proteinExistence type="inferred from homology"/>
<dbReference type="EC" id="3.1.1.31" evidence="5 7"/>
<comment type="catalytic activity">
    <reaction evidence="1 7">
        <text>6-phospho-D-glucono-1,5-lactone + H2O = 6-phospho-D-gluconate + H(+)</text>
        <dbReference type="Rhea" id="RHEA:12556"/>
        <dbReference type="ChEBI" id="CHEBI:15377"/>
        <dbReference type="ChEBI" id="CHEBI:15378"/>
        <dbReference type="ChEBI" id="CHEBI:57955"/>
        <dbReference type="ChEBI" id="CHEBI:58759"/>
        <dbReference type="EC" id="3.1.1.31"/>
    </reaction>
</comment>
<dbReference type="GO" id="GO:0017057">
    <property type="term" value="F:6-phosphogluconolactonase activity"/>
    <property type="evidence" value="ECO:0007669"/>
    <property type="project" value="UniProtKB-UniRule"/>
</dbReference>
<sequence length="232" mass="24898">MKMEILPDANAVARRAAEVIAAQAREAVAARGQFLFAVSGGRTPWLMLRELADEEVPWDKVQLFQVDERIAPAGDPDRNLTHLQESLLTRVPISPSQSHAMPVEESDSEAAAKAYAQTLEKLAGAPPVLDLVHLGLGPDGHTASLIPGDPVLNVMLADVAITGVYQNRRRMTLTYPVLNRARSLLWLVTGADKAGPLVQLHAEDPGIPAGRVSQKSSLVLADTAAASEFINH</sequence>
<dbReference type="UniPathway" id="UPA00115">
    <property type="reaction ID" value="UER00409"/>
</dbReference>
<reference evidence="10" key="1">
    <citation type="submission" date="2016-10" db="EMBL/GenBank/DDBJ databases">
        <authorList>
            <person name="Varghese N."/>
            <person name="Submissions S."/>
        </authorList>
    </citation>
    <scope>NUCLEOTIDE SEQUENCE [LARGE SCALE GENOMIC DNA]</scope>
    <source>
        <strain evidence="10">DSM 26348</strain>
    </source>
</reference>
<comment type="pathway">
    <text evidence="3 7">Carbohydrate degradation; pentose phosphate pathway; D-ribulose 5-phosphate from D-glucose 6-phosphate (oxidative stage): step 2/3.</text>
</comment>
<dbReference type="AlphaFoldDB" id="A0A1I3MPF9"/>
<dbReference type="InterPro" id="IPR037171">
    <property type="entry name" value="NagB/RpiA_transferase-like"/>
</dbReference>
<protein>
    <recommendedName>
        <fullName evidence="6 7">6-phosphogluconolactonase</fullName>
        <shortName evidence="7">6PGL</shortName>
        <ecNumber evidence="5 7">3.1.1.31</ecNumber>
    </recommendedName>
</protein>
<dbReference type="InterPro" id="IPR005900">
    <property type="entry name" value="6-phosphogluconolactonase_DevB"/>
</dbReference>
<dbReference type="InterPro" id="IPR006148">
    <property type="entry name" value="Glc/Gal-6P_isomerase"/>
</dbReference>
<dbReference type="CDD" id="cd01400">
    <property type="entry name" value="6PGL"/>
    <property type="match status" value="1"/>
</dbReference>
<dbReference type="GO" id="GO:0005975">
    <property type="term" value="P:carbohydrate metabolic process"/>
    <property type="evidence" value="ECO:0007669"/>
    <property type="project" value="UniProtKB-UniRule"/>
</dbReference>
<evidence type="ECO:0000256" key="3">
    <source>
        <dbReference type="ARBA" id="ARBA00004961"/>
    </source>
</evidence>
<keyword evidence="10" id="KW-1185">Reference proteome</keyword>
<dbReference type="GO" id="GO:0006098">
    <property type="term" value="P:pentose-phosphate shunt"/>
    <property type="evidence" value="ECO:0007669"/>
    <property type="project" value="UniProtKB-UniPathway"/>
</dbReference>
<dbReference type="Gene3D" id="3.40.50.1360">
    <property type="match status" value="1"/>
</dbReference>
<evidence type="ECO:0000259" key="8">
    <source>
        <dbReference type="Pfam" id="PF01182"/>
    </source>
</evidence>
<dbReference type="RefSeq" id="WP_092052919.1">
    <property type="nucleotide sequence ID" value="NZ_FOQD01000014.1"/>
</dbReference>
<name>A0A1I3MPF9_9PLAN</name>
<dbReference type="EMBL" id="FOQD01000014">
    <property type="protein sequence ID" value="SFI98867.1"/>
    <property type="molecule type" value="Genomic_DNA"/>
</dbReference>
<dbReference type="Pfam" id="PF01182">
    <property type="entry name" value="Glucosamine_iso"/>
    <property type="match status" value="1"/>
</dbReference>
<comment type="function">
    <text evidence="2 7">Hydrolysis of 6-phosphogluconolactone to 6-phosphogluconate.</text>
</comment>
<dbReference type="PANTHER" id="PTHR11054">
    <property type="entry name" value="6-PHOSPHOGLUCONOLACTONASE"/>
    <property type="match status" value="1"/>
</dbReference>